<keyword evidence="1" id="KW-0805">Transcription regulation</keyword>
<feature type="domain" description="RNA polymerase sigma-70 region 4" evidence="7">
    <location>
        <begin position="206"/>
        <end position="253"/>
    </location>
</feature>
<evidence type="ECO:0000259" key="7">
    <source>
        <dbReference type="Pfam" id="PF04545"/>
    </source>
</evidence>
<gene>
    <name evidence="8" type="ORF">GCM10023258_19480</name>
</gene>
<dbReference type="PRINTS" id="PR00046">
    <property type="entry name" value="SIGMA70FCT"/>
</dbReference>
<dbReference type="InterPro" id="IPR007627">
    <property type="entry name" value="RNA_pol_sigma70_r2"/>
</dbReference>
<keyword evidence="9" id="KW-1185">Reference proteome</keyword>
<dbReference type="InterPro" id="IPR007630">
    <property type="entry name" value="RNA_pol_sigma70_r4"/>
</dbReference>
<feature type="domain" description="RNA polymerase sigma-70 region 2" evidence="6">
    <location>
        <begin position="42"/>
        <end position="110"/>
    </location>
</feature>
<keyword evidence="3" id="KW-0238">DNA-binding</keyword>
<organism evidence="8 9">
    <name type="scientific">Terrabacter aeriphilus</name>
    <dbReference type="NCBI Taxonomy" id="515662"/>
    <lineage>
        <taxon>Bacteria</taxon>
        <taxon>Bacillati</taxon>
        <taxon>Actinomycetota</taxon>
        <taxon>Actinomycetes</taxon>
        <taxon>Micrococcales</taxon>
        <taxon>Intrasporangiaceae</taxon>
        <taxon>Terrabacter</taxon>
    </lineage>
</organism>
<dbReference type="PANTHER" id="PTHR30385">
    <property type="entry name" value="SIGMA FACTOR F FLAGELLAR"/>
    <property type="match status" value="1"/>
</dbReference>
<accession>A0ABP9JAJ3</accession>
<evidence type="ECO:0000256" key="1">
    <source>
        <dbReference type="ARBA" id="ARBA00023015"/>
    </source>
</evidence>
<evidence type="ECO:0000313" key="9">
    <source>
        <dbReference type="Proteomes" id="UP001500427"/>
    </source>
</evidence>
<dbReference type="RefSeq" id="WP_345507280.1">
    <property type="nucleotide sequence ID" value="NZ_BAABIW010000014.1"/>
</dbReference>
<evidence type="ECO:0008006" key="10">
    <source>
        <dbReference type="Google" id="ProtNLM"/>
    </source>
</evidence>
<dbReference type="CDD" id="cd06171">
    <property type="entry name" value="Sigma70_r4"/>
    <property type="match status" value="1"/>
</dbReference>
<keyword evidence="2" id="KW-0731">Sigma factor</keyword>
<dbReference type="InterPro" id="IPR013324">
    <property type="entry name" value="RNA_pol_sigma_r3/r4-like"/>
</dbReference>
<keyword evidence="4" id="KW-0804">Transcription</keyword>
<proteinExistence type="predicted"/>
<dbReference type="Gene3D" id="1.20.120.1810">
    <property type="match status" value="1"/>
</dbReference>
<comment type="caution">
    <text evidence="8">The sequence shown here is derived from an EMBL/GenBank/DDBJ whole genome shotgun (WGS) entry which is preliminary data.</text>
</comment>
<evidence type="ECO:0000256" key="3">
    <source>
        <dbReference type="ARBA" id="ARBA00023125"/>
    </source>
</evidence>
<dbReference type="InterPro" id="IPR013325">
    <property type="entry name" value="RNA_pol_sigma_r2"/>
</dbReference>
<dbReference type="InterPro" id="IPR000943">
    <property type="entry name" value="RNA_pol_sigma70"/>
</dbReference>
<dbReference type="InterPro" id="IPR007624">
    <property type="entry name" value="RNA_pol_sigma70_r3"/>
</dbReference>
<evidence type="ECO:0000313" key="8">
    <source>
        <dbReference type="EMBL" id="GAA5026042.1"/>
    </source>
</evidence>
<evidence type="ECO:0000259" key="5">
    <source>
        <dbReference type="Pfam" id="PF04539"/>
    </source>
</evidence>
<dbReference type="SUPFAM" id="SSF88659">
    <property type="entry name" value="Sigma3 and sigma4 domains of RNA polymerase sigma factors"/>
    <property type="match status" value="2"/>
</dbReference>
<dbReference type="Proteomes" id="UP001500427">
    <property type="component" value="Unassembled WGS sequence"/>
</dbReference>
<name>A0ABP9JAJ3_9MICO</name>
<dbReference type="Gene3D" id="1.10.10.10">
    <property type="entry name" value="Winged helix-like DNA-binding domain superfamily/Winged helix DNA-binding domain"/>
    <property type="match status" value="2"/>
</dbReference>
<dbReference type="PANTHER" id="PTHR30385:SF4">
    <property type="entry name" value="RNA POLYMERASE SIGMA-E FACTOR"/>
    <property type="match status" value="1"/>
</dbReference>
<dbReference type="EMBL" id="BAABIW010000014">
    <property type="protein sequence ID" value="GAA5026042.1"/>
    <property type="molecule type" value="Genomic_DNA"/>
</dbReference>
<sequence>MAPSDSQRPSFAERDEQTAALFARLADASNPSEVDEVVERIVHLYLDLCSTMAARYHGRGIEHDDLVQVARLALVKAVRRYEPGHAPSFASYAVPTISGELKRWFRDRGWVVRPPRRLQELRANLQTVRASLEQQLGATPTDAELAEAVGASVEEVRELAAVATGFRPLSLDSASPDDDRSGLVTFLAHADADLERADDRLCLSAALTELDDDERELLLLRYVDGMTQREIGETRGVSQMHVSRALRRITEQLHDRLVERVDGADDDAAGTGGAVALHAARAFSDGALGTAS</sequence>
<dbReference type="SUPFAM" id="SSF88946">
    <property type="entry name" value="Sigma2 domain of RNA polymerase sigma factors"/>
    <property type="match status" value="1"/>
</dbReference>
<evidence type="ECO:0000259" key="6">
    <source>
        <dbReference type="Pfam" id="PF04542"/>
    </source>
</evidence>
<dbReference type="InterPro" id="IPR036388">
    <property type="entry name" value="WH-like_DNA-bd_sf"/>
</dbReference>
<dbReference type="NCBIfam" id="TIGR02937">
    <property type="entry name" value="sigma70-ECF"/>
    <property type="match status" value="1"/>
</dbReference>
<dbReference type="Pfam" id="PF04545">
    <property type="entry name" value="Sigma70_r4"/>
    <property type="match status" value="1"/>
</dbReference>
<feature type="domain" description="RNA polymerase sigma-70 region 3" evidence="5">
    <location>
        <begin position="122"/>
        <end position="189"/>
    </location>
</feature>
<dbReference type="Pfam" id="PF04539">
    <property type="entry name" value="Sigma70_r3"/>
    <property type="match status" value="1"/>
</dbReference>
<evidence type="ECO:0000256" key="2">
    <source>
        <dbReference type="ARBA" id="ARBA00023082"/>
    </source>
</evidence>
<dbReference type="InterPro" id="IPR014284">
    <property type="entry name" value="RNA_pol_sigma-70_dom"/>
</dbReference>
<dbReference type="Pfam" id="PF04542">
    <property type="entry name" value="Sigma70_r2"/>
    <property type="match status" value="1"/>
</dbReference>
<protein>
    <recommendedName>
        <fullName evidence="10">RNA polymerase sigma-B factor</fullName>
    </recommendedName>
</protein>
<evidence type="ECO:0000256" key="4">
    <source>
        <dbReference type="ARBA" id="ARBA00023163"/>
    </source>
</evidence>
<reference evidence="9" key="1">
    <citation type="journal article" date="2019" name="Int. J. Syst. Evol. Microbiol.">
        <title>The Global Catalogue of Microorganisms (GCM) 10K type strain sequencing project: providing services to taxonomists for standard genome sequencing and annotation.</title>
        <authorList>
            <consortium name="The Broad Institute Genomics Platform"/>
            <consortium name="The Broad Institute Genome Sequencing Center for Infectious Disease"/>
            <person name="Wu L."/>
            <person name="Ma J."/>
        </authorList>
    </citation>
    <scope>NUCLEOTIDE SEQUENCE [LARGE SCALE GENOMIC DNA]</scope>
    <source>
        <strain evidence="9">JCM 17687</strain>
    </source>
</reference>